<dbReference type="EMBL" id="VICG01000005">
    <property type="protein sequence ID" value="KAA8571487.1"/>
    <property type="molecule type" value="Genomic_DNA"/>
</dbReference>
<feature type="compositionally biased region" description="Basic and acidic residues" evidence="1">
    <location>
        <begin position="201"/>
        <end position="217"/>
    </location>
</feature>
<feature type="compositionally biased region" description="Pro residues" evidence="1">
    <location>
        <begin position="399"/>
        <end position="414"/>
    </location>
</feature>
<feature type="compositionally biased region" description="Pro residues" evidence="1">
    <location>
        <begin position="375"/>
        <end position="389"/>
    </location>
</feature>
<feature type="compositionally biased region" description="Polar residues" evidence="1">
    <location>
        <begin position="99"/>
        <end position="120"/>
    </location>
</feature>
<feature type="compositionally biased region" description="Polar residues" evidence="1">
    <location>
        <begin position="241"/>
        <end position="253"/>
    </location>
</feature>
<comment type="caution">
    <text evidence="2">The sequence shown here is derived from an EMBL/GenBank/DDBJ whole genome shotgun (WGS) entry which is preliminary data.</text>
</comment>
<keyword evidence="3" id="KW-1185">Reference proteome</keyword>
<evidence type="ECO:0000256" key="1">
    <source>
        <dbReference type="SAM" id="MobiDB-lite"/>
    </source>
</evidence>
<protein>
    <submittedName>
        <fullName evidence="2">Uncharacterized protein</fullName>
    </submittedName>
</protein>
<dbReference type="Proteomes" id="UP000322873">
    <property type="component" value="Unassembled WGS sequence"/>
</dbReference>
<name>A0A5M9JS17_MONFR</name>
<evidence type="ECO:0000313" key="2">
    <source>
        <dbReference type="EMBL" id="KAA8571487.1"/>
    </source>
</evidence>
<feature type="compositionally biased region" description="Basic and acidic residues" evidence="1">
    <location>
        <begin position="33"/>
        <end position="44"/>
    </location>
</feature>
<dbReference type="VEuPathDB" id="FungiDB:MFRU_026g00960"/>
<dbReference type="AlphaFoldDB" id="A0A5M9JS17"/>
<proteinExistence type="predicted"/>
<organism evidence="2 3">
    <name type="scientific">Monilinia fructicola</name>
    <name type="common">Brown rot fungus</name>
    <name type="synonym">Ciboria fructicola</name>
    <dbReference type="NCBI Taxonomy" id="38448"/>
    <lineage>
        <taxon>Eukaryota</taxon>
        <taxon>Fungi</taxon>
        <taxon>Dikarya</taxon>
        <taxon>Ascomycota</taxon>
        <taxon>Pezizomycotina</taxon>
        <taxon>Leotiomycetes</taxon>
        <taxon>Helotiales</taxon>
        <taxon>Sclerotiniaceae</taxon>
        <taxon>Monilinia</taxon>
    </lineage>
</organism>
<feature type="region of interest" description="Disordered" evidence="1">
    <location>
        <begin position="201"/>
        <end position="264"/>
    </location>
</feature>
<feature type="compositionally biased region" description="Polar residues" evidence="1">
    <location>
        <begin position="352"/>
        <end position="363"/>
    </location>
</feature>
<reference evidence="2 3" key="1">
    <citation type="submission" date="2019-06" db="EMBL/GenBank/DDBJ databases">
        <title>Genome Sequence of the Brown Rot Fungal Pathogen Monilinia fructicola.</title>
        <authorList>
            <person name="De Miccolis Angelini R.M."/>
            <person name="Landi L."/>
            <person name="Abate D."/>
            <person name="Pollastro S."/>
            <person name="Romanazzi G."/>
            <person name="Faretra F."/>
        </authorList>
    </citation>
    <scope>NUCLEOTIDE SEQUENCE [LARGE SCALE GENOMIC DNA]</scope>
    <source>
        <strain evidence="2 3">Mfrc123</strain>
    </source>
</reference>
<evidence type="ECO:0000313" key="3">
    <source>
        <dbReference type="Proteomes" id="UP000322873"/>
    </source>
</evidence>
<feature type="region of interest" description="Disordered" evidence="1">
    <location>
        <begin position="154"/>
        <end position="174"/>
    </location>
</feature>
<feature type="compositionally biased region" description="Basic and acidic residues" evidence="1">
    <location>
        <begin position="334"/>
        <end position="346"/>
    </location>
</feature>
<feature type="region of interest" description="Disordered" evidence="1">
    <location>
        <begin position="293"/>
        <end position="480"/>
    </location>
</feature>
<feature type="region of interest" description="Disordered" evidence="1">
    <location>
        <begin position="1"/>
        <end position="120"/>
    </location>
</feature>
<feature type="compositionally biased region" description="Pro residues" evidence="1">
    <location>
        <begin position="421"/>
        <end position="434"/>
    </location>
</feature>
<gene>
    <name evidence="2" type="ORF">EYC84_001487</name>
</gene>
<accession>A0A5M9JS17</accession>
<dbReference type="PRINTS" id="PR01217">
    <property type="entry name" value="PRICHEXTENSN"/>
</dbReference>
<feature type="compositionally biased region" description="Polar residues" evidence="1">
    <location>
        <begin position="1"/>
        <end position="10"/>
    </location>
</feature>
<sequence>MPGNSIQNILGSGLCWLGGDSKDHEKKKKRRKEQSQDPTKESLKFHQAARAMGLESDSEDENFNTNRRRKYREKGRYDPPMDLSTPFGSPFTETRHMTHNNATATSDPSLESRSGTTISYGATDGYQRAIWQDRGAQESGQENNFIQASPRVTGSLRNSEYPSTDLGRSGDPWDEEILTHSTPGAYIKSHRRARNLRVDHPEEIGWPKNHRSSDKIPVESPTEAYSPRDRTSSRGVADAYQGNQRRSTDQQGFSPALINYRPHPDQSLTRCEMLRREILRLLLVVHMQNSHHTLHRTPFPSDPPYHPQLAPRPRQKETQKLQPKPPPTKPIKPRPTDKKTSRKPENDEAETSKTANTHSRNQDPPNPAPQSVSPSSPPPQPPPSNPTTPGPATEIHPRIPAPAPSPVPIGPPLLAPLHRPIAPPPHNRPSPLPNHPAHLPPQRLDPPQQHPEARHPPRLPRHPAQWPPAHGGTLAPDVPARVCRRAGAGRSGVAAGNEARRIARIAVPAGERRWGVELEAERR</sequence>